<proteinExistence type="predicted"/>
<evidence type="ECO:0008006" key="3">
    <source>
        <dbReference type="Google" id="ProtNLM"/>
    </source>
</evidence>
<organism evidence="1 2">
    <name type="scientific">Streptomyces caelestis</name>
    <dbReference type="NCBI Taxonomy" id="36816"/>
    <lineage>
        <taxon>Bacteria</taxon>
        <taxon>Bacillati</taxon>
        <taxon>Actinomycetota</taxon>
        <taxon>Actinomycetes</taxon>
        <taxon>Kitasatosporales</taxon>
        <taxon>Streptomycetaceae</taxon>
        <taxon>Streptomyces</taxon>
    </lineage>
</organism>
<dbReference type="Proteomes" id="UP000037773">
    <property type="component" value="Unassembled WGS sequence"/>
</dbReference>
<reference evidence="1 2" key="1">
    <citation type="submission" date="2015-07" db="EMBL/GenBank/DDBJ databases">
        <authorList>
            <person name="Noorani M."/>
        </authorList>
    </citation>
    <scope>NUCLEOTIDE SEQUENCE [LARGE SCALE GENOMIC DNA]</scope>
    <source>
        <strain evidence="1 2">NRRL B-24567</strain>
    </source>
</reference>
<evidence type="ECO:0000313" key="2">
    <source>
        <dbReference type="Proteomes" id="UP000037773"/>
    </source>
</evidence>
<keyword evidence="2" id="KW-1185">Reference proteome</keyword>
<protein>
    <recommendedName>
        <fullName evidence="3">Type I restriction modification DNA specificity domain-containing protein</fullName>
    </recommendedName>
</protein>
<sequence length="74" mass="8449">MGHIQRKHLEEPVSIPESEEMVLLDSRIGPLWDRALLAERECLDLATLRDTLLPQLMSGRLRVKDAEKIVEDAT</sequence>
<name>A0A0M8QT74_9ACTN</name>
<dbReference type="EMBL" id="LGCN01000063">
    <property type="protein sequence ID" value="KOT43124.1"/>
    <property type="molecule type" value="Genomic_DNA"/>
</dbReference>
<comment type="caution">
    <text evidence="1">The sequence shown here is derived from an EMBL/GenBank/DDBJ whole genome shotgun (WGS) entry which is preliminary data.</text>
</comment>
<dbReference type="AlphaFoldDB" id="A0A0M8QT74"/>
<evidence type="ECO:0000313" key="1">
    <source>
        <dbReference type="EMBL" id="KOT43124.1"/>
    </source>
</evidence>
<dbReference type="SUPFAM" id="SSF116734">
    <property type="entry name" value="DNA methylase specificity domain"/>
    <property type="match status" value="1"/>
</dbReference>
<dbReference type="PATRIC" id="fig|36816.3.peg.1405"/>
<accession>A0A0M8QT74</accession>
<gene>
    <name evidence="1" type="ORF">ADK41_06565</name>
</gene>